<sequence length="178" mass="19618">MSRVNDVVIKIATVNGTGSSSANGLLVKAIFRMGIPVVGKNYFPSNIQGLPTWYEIRVTADGYQARKERIDLMIAMNAQTYEEDMGALASGGWLIYDSTWPRGGLLDREDINVLGVPLARMCNEHFSTARARILMKNIAYVGVVAALLDIDLEVIKTLLQETFASKSHLVESNLEAIR</sequence>
<dbReference type="SUPFAM" id="SSF53323">
    <property type="entry name" value="Pyruvate-ferredoxin oxidoreductase, PFOR, domain III"/>
    <property type="match status" value="1"/>
</dbReference>
<evidence type="ECO:0000259" key="2">
    <source>
        <dbReference type="Pfam" id="PF01558"/>
    </source>
</evidence>
<keyword evidence="1" id="KW-0560">Oxidoreductase</keyword>
<protein>
    <recommendedName>
        <fullName evidence="2">Pyruvate/ketoisovalerate oxidoreductase catalytic domain-containing protein</fullName>
    </recommendedName>
</protein>
<dbReference type="EMBL" id="UINC01218241">
    <property type="protein sequence ID" value="SVE45184.1"/>
    <property type="molecule type" value="Genomic_DNA"/>
</dbReference>
<reference evidence="3" key="1">
    <citation type="submission" date="2018-05" db="EMBL/GenBank/DDBJ databases">
        <authorList>
            <person name="Lanie J.A."/>
            <person name="Ng W.-L."/>
            <person name="Kazmierczak K.M."/>
            <person name="Andrzejewski T.M."/>
            <person name="Davidsen T.M."/>
            <person name="Wayne K.J."/>
            <person name="Tettelin H."/>
            <person name="Glass J.I."/>
            <person name="Rusch D."/>
            <person name="Podicherti R."/>
            <person name="Tsui H.-C.T."/>
            <person name="Winkler M.E."/>
        </authorList>
    </citation>
    <scope>NUCLEOTIDE SEQUENCE</scope>
</reference>
<dbReference type="InterPro" id="IPR002869">
    <property type="entry name" value="Pyrv_flavodox_OxRed_cen"/>
</dbReference>
<name>A0A383DLH8_9ZZZZ</name>
<dbReference type="Pfam" id="PF01558">
    <property type="entry name" value="POR"/>
    <property type="match status" value="1"/>
</dbReference>
<proteinExistence type="predicted"/>
<gene>
    <name evidence="3" type="ORF">METZ01_LOCUS498038</name>
</gene>
<dbReference type="Gene3D" id="3.40.920.10">
    <property type="entry name" value="Pyruvate-ferredoxin oxidoreductase, PFOR, domain III"/>
    <property type="match status" value="1"/>
</dbReference>
<evidence type="ECO:0000256" key="1">
    <source>
        <dbReference type="ARBA" id="ARBA00023002"/>
    </source>
</evidence>
<feature type="non-terminal residue" evidence="3">
    <location>
        <position position="178"/>
    </location>
</feature>
<organism evidence="3">
    <name type="scientific">marine metagenome</name>
    <dbReference type="NCBI Taxonomy" id="408172"/>
    <lineage>
        <taxon>unclassified sequences</taxon>
        <taxon>metagenomes</taxon>
        <taxon>ecological metagenomes</taxon>
    </lineage>
</organism>
<dbReference type="GO" id="GO:0016903">
    <property type="term" value="F:oxidoreductase activity, acting on the aldehyde or oxo group of donors"/>
    <property type="evidence" value="ECO:0007669"/>
    <property type="project" value="InterPro"/>
</dbReference>
<feature type="domain" description="Pyruvate/ketoisovalerate oxidoreductase catalytic" evidence="2">
    <location>
        <begin position="16"/>
        <end position="178"/>
    </location>
</feature>
<accession>A0A383DLH8</accession>
<dbReference type="InterPro" id="IPR019752">
    <property type="entry name" value="Pyrv/ketoisovalerate_OxRed_cat"/>
</dbReference>
<evidence type="ECO:0000313" key="3">
    <source>
        <dbReference type="EMBL" id="SVE45184.1"/>
    </source>
</evidence>
<dbReference type="AlphaFoldDB" id="A0A383DLH8"/>